<name>A0A918VJ57_9GAMM</name>
<comment type="cofactor">
    <cofactor evidence="1">
        <name>Mg(2+)</name>
        <dbReference type="ChEBI" id="CHEBI:18420"/>
    </cofactor>
</comment>
<dbReference type="EMBL" id="BMXA01000001">
    <property type="protein sequence ID" value="GHA01525.1"/>
    <property type="molecule type" value="Genomic_DNA"/>
</dbReference>
<comment type="similarity">
    <text evidence="2">Belongs to the HAD-like hydrolase superfamily. CbbY/CbbZ/Gph/YieH family.</text>
</comment>
<evidence type="ECO:0000256" key="5">
    <source>
        <dbReference type="ARBA" id="ARBA00023277"/>
    </source>
</evidence>
<evidence type="ECO:0000256" key="2">
    <source>
        <dbReference type="ARBA" id="ARBA00006171"/>
    </source>
</evidence>
<dbReference type="PRINTS" id="PR00413">
    <property type="entry name" value="HADHALOGNASE"/>
</dbReference>
<keyword evidence="7" id="KW-1185">Reference proteome</keyword>
<dbReference type="SUPFAM" id="SSF56784">
    <property type="entry name" value="HAD-like"/>
    <property type="match status" value="1"/>
</dbReference>
<dbReference type="NCBIfam" id="TIGR01509">
    <property type="entry name" value="HAD-SF-IA-v3"/>
    <property type="match status" value="1"/>
</dbReference>
<evidence type="ECO:0000256" key="4">
    <source>
        <dbReference type="ARBA" id="ARBA00022842"/>
    </source>
</evidence>
<evidence type="ECO:0000256" key="1">
    <source>
        <dbReference type="ARBA" id="ARBA00001946"/>
    </source>
</evidence>
<protein>
    <submittedName>
        <fullName evidence="6">Hydrolase</fullName>
    </submittedName>
</protein>
<organism evidence="6 7">
    <name type="scientific">Arenicella chitinivorans</name>
    <dbReference type="NCBI Taxonomy" id="1329800"/>
    <lineage>
        <taxon>Bacteria</taxon>
        <taxon>Pseudomonadati</taxon>
        <taxon>Pseudomonadota</taxon>
        <taxon>Gammaproteobacteria</taxon>
        <taxon>Arenicellales</taxon>
        <taxon>Arenicellaceae</taxon>
        <taxon>Arenicella</taxon>
    </lineage>
</organism>
<evidence type="ECO:0000313" key="6">
    <source>
        <dbReference type="EMBL" id="GHA01525.1"/>
    </source>
</evidence>
<reference evidence="6" key="1">
    <citation type="journal article" date="2014" name="Int. J. Syst. Evol. Microbiol.">
        <title>Complete genome sequence of Corynebacterium casei LMG S-19264T (=DSM 44701T), isolated from a smear-ripened cheese.</title>
        <authorList>
            <consortium name="US DOE Joint Genome Institute (JGI-PGF)"/>
            <person name="Walter F."/>
            <person name="Albersmeier A."/>
            <person name="Kalinowski J."/>
            <person name="Ruckert C."/>
        </authorList>
    </citation>
    <scope>NUCLEOTIDE SEQUENCE</scope>
    <source>
        <strain evidence="6">KCTC 12711</strain>
    </source>
</reference>
<dbReference type="InterPro" id="IPR023214">
    <property type="entry name" value="HAD_sf"/>
</dbReference>
<dbReference type="NCBIfam" id="TIGR01549">
    <property type="entry name" value="HAD-SF-IA-v1"/>
    <property type="match status" value="1"/>
</dbReference>
<dbReference type="GO" id="GO:0016787">
    <property type="term" value="F:hydrolase activity"/>
    <property type="evidence" value="ECO:0007669"/>
    <property type="project" value="UniProtKB-KW"/>
</dbReference>
<dbReference type="RefSeq" id="WP_189398732.1">
    <property type="nucleotide sequence ID" value="NZ_BMXA01000001.1"/>
</dbReference>
<dbReference type="PANTHER" id="PTHR46193">
    <property type="entry name" value="6-PHOSPHOGLUCONATE PHOSPHATASE"/>
    <property type="match status" value="1"/>
</dbReference>
<keyword evidence="6" id="KW-0378">Hydrolase</keyword>
<comment type="caution">
    <text evidence="6">The sequence shown here is derived from an EMBL/GenBank/DDBJ whole genome shotgun (WGS) entry which is preliminary data.</text>
</comment>
<dbReference type="Pfam" id="PF13419">
    <property type="entry name" value="HAD_2"/>
    <property type="match status" value="1"/>
</dbReference>
<keyword evidence="3" id="KW-0479">Metal-binding</keyword>
<evidence type="ECO:0000313" key="7">
    <source>
        <dbReference type="Proteomes" id="UP000614811"/>
    </source>
</evidence>
<keyword evidence="4" id="KW-0460">Magnesium</keyword>
<dbReference type="InterPro" id="IPR041492">
    <property type="entry name" value="HAD_2"/>
</dbReference>
<dbReference type="Proteomes" id="UP000614811">
    <property type="component" value="Unassembled WGS sequence"/>
</dbReference>
<dbReference type="GO" id="GO:0046872">
    <property type="term" value="F:metal ion binding"/>
    <property type="evidence" value="ECO:0007669"/>
    <property type="project" value="UniProtKB-KW"/>
</dbReference>
<dbReference type="SFLD" id="SFLDG01135">
    <property type="entry name" value="C1.5.6:_HAD__Beta-PGM__Phospha"/>
    <property type="match status" value="1"/>
</dbReference>
<dbReference type="InterPro" id="IPR023198">
    <property type="entry name" value="PGP-like_dom2"/>
</dbReference>
<dbReference type="SFLD" id="SFLDG01129">
    <property type="entry name" value="C1.5:_HAD__Beta-PGM__Phosphata"/>
    <property type="match status" value="1"/>
</dbReference>
<dbReference type="InterPro" id="IPR006439">
    <property type="entry name" value="HAD-SF_hydro_IA"/>
</dbReference>
<dbReference type="Gene3D" id="1.10.150.240">
    <property type="entry name" value="Putative phosphatase, domain 2"/>
    <property type="match status" value="1"/>
</dbReference>
<dbReference type="Gene3D" id="3.40.50.1000">
    <property type="entry name" value="HAD superfamily/HAD-like"/>
    <property type="match status" value="1"/>
</dbReference>
<proteinExistence type="inferred from homology"/>
<dbReference type="SFLD" id="SFLDS00003">
    <property type="entry name" value="Haloacid_Dehalogenase"/>
    <property type="match status" value="1"/>
</dbReference>
<keyword evidence="5" id="KW-0119">Carbohydrate metabolism</keyword>
<dbReference type="PANTHER" id="PTHR46193:SF18">
    <property type="entry name" value="HEXITOL PHOSPHATASE B"/>
    <property type="match status" value="1"/>
</dbReference>
<dbReference type="InterPro" id="IPR051600">
    <property type="entry name" value="Beta-PGM-like"/>
</dbReference>
<gene>
    <name evidence="6" type="ORF">GCM10008090_08340</name>
</gene>
<reference evidence="6" key="2">
    <citation type="submission" date="2020-09" db="EMBL/GenBank/DDBJ databases">
        <authorList>
            <person name="Sun Q."/>
            <person name="Kim S."/>
        </authorList>
    </citation>
    <scope>NUCLEOTIDE SEQUENCE</scope>
    <source>
        <strain evidence="6">KCTC 12711</strain>
    </source>
</reference>
<dbReference type="AlphaFoldDB" id="A0A918VJ57"/>
<sequence>MQALIFDHDGTLVDSERHHFEVWRQILASFGVSFCETEYIREHNGVPTPQNAAALITRHNLDIDIDSLCERKNTAFAEFASRTPSPLLPTVLETLKLARKQGHKMAIATGADTRDVMRSVKAHALTPLFDAIATRSDVKHGKPAPDVYLLACERLQIRPHRAVAFEDTHTGVAAAKAAGLYCIAIPNHYSIHQDLSRADARCDTLADALTLATTRAR</sequence>
<accession>A0A918VJ57</accession>
<dbReference type="InterPro" id="IPR036412">
    <property type="entry name" value="HAD-like_sf"/>
</dbReference>
<evidence type="ECO:0000256" key="3">
    <source>
        <dbReference type="ARBA" id="ARBA00022723"/>
    </source>
</evidence>